<organism evidence="2 3">
    <name type="scientific">Stylosanthes scabra</name>
    <dbReference type="NCBI Taxonomy" id="79078"/>
    <lineage>
        <taxon>Eukaryota</taxon>
        <taxon>Viridiplantae</taxon>
        <taxon>Streptophyta</taxon>
        <taxon>Embryophyta</taxon>
        <taxon>Tracheophyta</taxon>
        <taxon>Spermatophyta</taxon>
        <taxon>Magnoliopsida</taxon>
        <taxon>eudicotyledons</taxon>
        <taxon>Gunneridae</taxon>
        <taxon>Pentapetalae</taxon>
        <taxon>rosids</taxon>
        <taxon>fabids</taxon>
        <taxon>Fabales</taxon>
        <taxon>Fabaceae</taxon>
        <taxon>Papilionoideae</taxon>
        <taxon>50 kb inversion clade</taxon>
        <taxon>dalbergioids sensu lato</taxon>
        <taxon>Dalbergieae</taxon>
        <taxon>Pterocarpus clade</taxon>
        <taxon>Stylosanthes</taxon>
    </lineage>
</organism>
<dbReference type="Proteomes" id="UP001341840">
    <property type="component" value="Unassembled WGS sequence"/>
</dbReference>
<feature type="non-terminal residue" evidence="2">
    <location>
        <position position="1"/>
    </location>
</feature>
<name>A0ABU6ZYP3_9FABA</name>
<proteinExistence type="predicted"/>
<gene>
    <name evidence="2" type="ORF">PIB30_109901</name>
</gene>
<feature type="compositionally biased region" description="Basic and acidic residues" evidence="1">
    <location>
        <begin position="175"/>
        <end position="187"/>
    </location>
</feature>
<comment type="caution">
    <text evidence="2">The sequence shown here is derived from an EMBL/GenBank/DDBJ whole genome shotgun (WGS) entry which is preliminary data.</text>
</comment>
<dbReference type="EMBL" id="JASCZI010277752">
    <property type="protein sequence ID" value="MED6227079.1"/>
    <property type="molecule type" value="Genomic_DNA"/>
</dbReference>
<protein>
    <submittedName>
        <fullName evidence="2">Uncharacterized protein</fullName>
    </submittedName>
</protein>
<evidence type="ECO:0000313" key="3">
    <source>
        <dbReference type="Proteomes" id="UP001341840"/>
    </source>
</evidence>
<feature type="region of interest" description="Disordered" evidence="1">
    <location>
        <begin position="32"/>
        <end position="52"/>
    </location>
</feature>
<accession>A0ABU6ZYP3</accession>
<sequence length="218" mass="24027">DSGLQMEHKKNQAALKGKEKVRVLPTQVSPRLAALRAPRSPPLKIRTPPSRASPRLAALKDSLLLPSPTSVIMPEKLLVLALAAPMTTLPSVANVSKDPIAPTLEPPQPCKIRRTARISVKPIKRRFSERIIAKGGPSRAVTTERIIIDDSSDSEINKEIEDDAKELSAMDEPLVPEKEEVPEEEQRFWNYDDLDDWGTAEPADSSKASCTRHPPPDL</sequence>
<evidence type="ECO:0000256" key="1">
    <source>
        <dbReference type="SAM" id="MobiDB-lite"/>
    </source>
</evidence>
<feature type="region of interest" description="Disordered" evidence="1">
    <location>
        <begin position="1"/>
        <end position="20"/>
    </location>
</feature>
<feature type="region of interest" description="Disordered" evidence="1">
    <location>
        <begin position="164"/>
        <end position="218"/>
    </location>
</feature>
<evidence type="ECO:0000313" key="2">
    <source>
        <dbReference type="EMBL" id="MED6227079.1"/>
    </source>
</evidence>
<reference evidence="2 3" key="1">
    <citation type="journal article" date="2023" name="Plants (Basel)">
        <title>Bridging the Gap: Combining Genomics and Transcriptomics Approaches to Understand Stylosanthes scabra, an Orphan Legume from the Brazilian Caatinga.</title>
        <authorList>
            <person name="Ferreira-Neto J.R.C."/>
            <person name="da Silva M.D."/>
            <person name="Binneck E."/>
            <person name="de Melo N.F."/>
            <person name="da Silva R.H."/>
            <person name="de Melo A.L.T.M."/>
            <person name="Pandolfi V."/>
            <person name="Bustamante F.O."/>
            <person name="Brasileiro-Vidal A.C."/>
            <person name="Benko-Iseppon A.M."/>
        </authorList>
    </citation>
    <scope>NUCLEOTIDE SEQUENCE [LARGE SCALE GENOMIC DNA]</scope>
    <source>
        <tissue evidence="2">Leaves</tissue>
    </source>
</reference>
<keyword evidence="3" id="KW-1185">Reference proteome</keyword>